<keyword evidence="4" id="KW-0677">Repeat</keyword>
<dbReference type="Pfam" id="PF05184">
    <property type="entry name" value="SapB_1"/>
    <property type="match status" value="1"/>
</dbReference>
<dbReference type="InterPro" id="IPR007856">
    <property type="entry name" value="SapB_1"/>
</dbReference>
<organism evidence="9 10">
    <name type="scientific">Gasterosteus aculeatus aculeatus</name>
    <name type="common">three-spined stickleback</name>
    <dbReference type="NCBI Taxonomy" id="481459"/>
    <lineage>
        <taxon>Eukaryota</taxon>
        <taxon>Metazoa</taxon>
        <taxon>Chordata</taxon>
        <taxon>Craniata</taxon>
        <taxon>Vertebrata</taxon>
        <taxon>Euteleostomi</taxon>
        <taxon>Actinopterygii</taxon>
        <taxon>Neopterygii</taxon>
        <taxon>Teleostei</taxon>
        <taxon>Neoteleostei</taxon>
        <taxon>Acanthomorphata</taxon>
        <taxon>Eupercaria</taxon>
        <taxon>Perciformes</taxon>
        <taxon>Cottioidei</taxon>
        <taxon>Gasterosteales</taxon>
        <taxon>Gasterosteidae</taxon>
        <taxon>Gasterosteus</taxon>
    </lineage>
</organism>
<dbReference type="Pfam" id="PF03489">
    <property type="entry name" value="SapB_2"/>
    <property type="match status" value="1"/>
</dbReference>
<dbReference type="SMART" id="SM00741">
    <property type="entry name" value="SapB"/>
    <property type="match status" value="1"/>
</dbReference>
<accession>A0AAQ4S131</accession>
<feature type="chain" id="PRO_5042927051" description="Saposin B-type domain-containing protein" evidence="7">
    <location>
        <begin position="19"/>
        <end position="223"/>
    </location>
</feature>
<evidence type="ECO:0000313" key="10">
    <source>
        <dbReference type="Proteomes" id="UP000007635"/>
    </source>
</evidence>
<protein>
    <recommendedName>
        <fullName evidence="8">Saposin B-type domain-containing protein</fullName>
    </recommendedName>
</protein>
<evidence type="ECO:0000256" key="4">
    <source>
        <dbReference type="ARBA" id="ARBA00022737"/>
    </source>
</evidence>
<dbReference type="InterPro" id="IPR051428">
    <property type="entry name" value="Sphingo_Act-Surfact_Prot"/>
</dbReference>
<dbReference type="Proteomes" id="UP000007635">
    <property type="component" value="Chromosome XIV"/>
</dbReference>
<keyword evidence="3 7" id="KW-0732">Signal</keyword>
<dbReference type="InterPro" id="IPR011001">
    <property type="entry name" value="Saposin-like"/>
</dbReference>
<comment type="subcellular location">
    <subcellularLocation>
        <location evidence="1">Secreted</location>
    </subcellularLocation>
</comment>
<feature type="signal peptide" evidence="7">
    <location>
        <begin position="1"/>
        <end position="18"/>
    </location>
</feature>
<dbReference type="AlphaFoldDB" id="A0AAQ4S131"/>
<dbReference type="InterPro" id="IPR008139">
    <property type="entry name" value="SaposinB_dom"/>
</dbReference>
<dbReference type="GO" id="GO:0006629">
    <property type="term" value="P:lipid metabolic process"/>
    <property type="evidence" value="ECO:0007669"/>
    <property type="project" value="InterPro"/>
</dbReference>
<dbReference type="Gene3D" id="1.10.225.10">
    <property type="entry name" value="Saposin-like"/>
    <property type="match status" value="2"/>
</dbReference>
<evidence type="ECO:0000256" key="3">
    <source>
        <dbReference type="ARBA" id="ARBA00022729"/>
    </source>
</evidence>
<keyword evidence="10" id="KW-1185">Reference proteome</keyword>
<evidence type="ECO:0000313" key="9">
    <source>
        <dbReference type="Ensembl" id="ENSGACP00000068593.1"/>
    </source>
</evidence>
<proteinExistence type="predicted"/>
<keyword evidence="6" id="KW-0325">Glycoprotein</keyword>
<keyword evidence="5" id="KW-1015">Disulfide bond</keyword>
<evidence type="ECO:0000256" key="7">
    <source>
        <dbReference type="SAM" id="SignalP"/>
    </source>
</evidence>
<name>A0AAQ4S131_GASAC</name>
<dbReference type="GO" id="GO:0005576">
    <property type="term" value="C:extracellular region"/>
    <property type="evidence" value="ECO:0007669"/>
    <property type="project" value="UniProtKB-SubCell"/>
</dbReference>
<reference evidence="9" key="2">
    <citation type="submission" date="2025-08" db="UniProtKB">
        <authorList>
            <consortium name="Ensembl"/>
        </authorList>
    </citation>
    <scope>IDENTIFICATION</scope>
</reference>
<dbReference type="FunFam" id="1.10.225.10:FF:000002">
    <property type="entry name" value="prosaposin isoform X2"/>
    <property type="match status" value="1"/>
</dbReference>
<dbReference type="Ensembl" id="ENSGACT00000045858.1">
    <property type="protein sequence ID" value="ENSGACP00000068593.1"/>
    <property type="gene ID" value="ENSGACG00000017163.2"/>
</dbReference>
<dbReference type="GeneTree" id="ENSGT00940000164890"/>
<dbReference type="SUPFAM" id="SSF47862">
    <property type="entry name" value="Saposin"/>
    <property type="match status" value="1"/>
</dbReference>
<sequence>MAMFKIAGLLFVCALTSAFNIEALQNVPAAPQATGDVCQDCTQIFELLADMVSNADLQKPAEVCRIIGLCGSPDKQEMLLSYIVREALQVSGRSENVAEMQPTTQCSFCVLVIKTLEDLLPKERTEDALISLLEEICHILPASYRDQCQTVIGKFSKPVLDAILSYATPEAVCTLMGLCNGKGAPHVDPCTSATYRCRDMNTALKCGTLFYCQKFAWKPLNAL</sequence>
<dbReference type="PANTHER" id="PTHR11480">
    <property type="entry name" value="SAPOSIN-RELATED"/>
    <property type="match status" value="1"/>
</dbReference>
<reference evidence="9" key="3">
    <citation type="submission" date="2025-09" db="UniProtKB">
        <authorList>
            <consortium name="Ensembl"/>
        </authorList>
    </citation>
    <scope>IDENTIFICATION</scope>
</reference>
<dbReference type="GO" id="GO:0005737">
    <property type="term" value="C:cytoplasm"/>
    <property type="evidence" value="ECO:0007669"/>
    <property type="project" value="UniProtKB-ARBA"/>
</dbReference>
<dbReference type="Pfam" id="PF02199">
    <property type="entry name" value="SapA"/>
    <property type="match status" value="1"/>
</dbReference>
<keyword evidence="2" id="KW-0964">Secreted</keyword>
<evidence type="ECO:0000259" key="8">
    <source>
        <dbReference type="PROSITE" id="PS50015"/>
    </source>
</evidence>
<dbReference type="InterPro" id="IPR003119">
    <property type="entry name" value="SAP_A"/>
</dbReference>
<evidence type="ECO:0000256" key="5">
    <source>
        <dbReference type="ARBA" id="ARBA00023157"/>
    </source>
</evidence>
<evidence type="ECO:0000256" key="6">
    <source>
        <dbReference type="ARBA" id="ARBA00023180"/>
    </source>
</evidence>
<feature type="domain" description="Saposin B-type" evidence="8">
    <location>
        <begin position="102"/>
        <end position="183"/>
    </location>
</feature>
<evidence type="ECO:0000256" key="1">
    <source>
        <dbReference type="ARBA" id="ARBA00004613"/>
    </source>
</evidence>
<dbReference type="PROSITE" id="PS50015">
    <property type="entry name" value="SAP_B"/>
    <property type="match status" value="1"/>
</dbReference>
<evidence type="ECO:0000256" key="2">
    <source>
        <dbReference type="ARBA" id="ARBA00022525"/>
    </source>
</evidence>
<reference evidence="9 10" key="1">
    <citation type="journal article" date="2021" name="G3 (Bethesda)">
        <title>Improved contiguity of the threespine stickleback genome using long-read sequencing.</title>
        <authorList>
            <person name="Nath S."/>
            <person name="Shaw D.E."/>
            <person name="White M.A."/>
        </authorList>
    </citation>
    <scope>NUCLEOTIDE SEQUENCE [LARGE SCALE GENOMIC DNA]</scope>
    <source>
        <strain evidence="9 10">Lake Benthic</strain>
    </source>
</reference>
<dbReference type="PANTHER" id="PTHR11480:SF99">
    <property type="entry name" value="SURFACTANT PROTEIN BB"/>
    <property type="match status" value="1"/>
</dbReference>
<dbReference type="InterPro" id="IPR008138">
    <property type="entry name" value="SapB_2"/>
</dbReference>